<evidence type="ECO:0000256" key="1">
    <source>
        <dbReference type="SAM" id="Phobius"/>
    </source>
</evidence>
<organism evidence="2 3">
    <name type="scientific">Dokdonella ginsengisoli</name>
    <dbReference type="NCBI Taxonomy" id="363846"/>
    <lineage>
        <taxon>Bacteria</taxon>
        <taxon>Pseudomonadati</taxon>
        <taxon>Pseudomonadota</taxon>
        <taxon>Gammaproteobacteria</taxon>
        <taxon>Lysobacterales</taxon>
        <taxon>Rhodanobacteraceae</taxon>
        <taxon>Dokdonella</taxon>
    </lineage>
</organism>
<sequence>MNAAVFVQSAVIALALAWAVWFAFRRLLPKTYRRLLSRLAAALDRPSAPAWLRARARHVQPTSTSGGSCGDGCSTCGGCAAAASKPAAEAQPLVFRPRAPK</sequence>
<dbReference type="Pfam" id="PF20228">
    <property type="entry name" value="DUF6587"/>
    <property type="match status" value="1"/>
</dbReference>
<keyword evidence="1" id="KW-0472">Membrane</keyword>
<keyword evidence="3" id="KW-1185">Reference proteome</keyword>
<accession>A0ABV9QXN6</accession>
<reference evidence="3" key="1">
    <citation type="journal article" date="2019" name="Int. J. Syst. Evol. Microbiol.">
        <title>The Global Catalogue of Microorganisms (GCM) 10K type strain sequencing project: providing services to taxonomists for standard genome sequencing and annotation.</title>
        <authorList>
            <consortium name="The Broad Institute Genomics Platform"/>
            <consortium name="The Broad Institute Genome Sequencing Center for Infectious Disease"/>
            <person name="Wu L."/>
            <person name="Ma J."/>
        </authorList>
    </citation>
    <scope>NUCLEOTIDE SEQUENCE [LARGE SCALE GENOMIC DNA]</scope>
    <source>
        <strain evidence="3">CCUG 30340</strain>
    </source>
</reference>
<dbReference type="RefSeq" id="WP_380021672.1">
    <property type="nucleotide sequence ID" value="NZ_JBHSHD010000010.1"/>
</dbReference>
<dbReference type="EMBL" id="JBHSHD010000010">
    <property type="protein sequence ID" value="MFC4821390.1"/>
    <property type="molecule type" value="Genomic_DNA"/>
</dbReference>
<gene>
    <name evidence="2" type="ORF">ACFO6Q_13735</name>
</gene>
<keyword evidence="1" id="KW-0812">Transmembrane</keyword>
<dbReference type="Proteomes" id="UP001595886">
    <property type="component" value="Unassembled WGS sequence"/>
</dbReference>
<feature type="transmembrane region" description="Helical" evidence="1">
    <location>
        <begin position="6"/>
        <end position="24"/>
    </location>
</feature>
<proteinExistence type="predicted"/>
<evidence type="ECO:0000313" key="3">
    <source>
        <dbReference type="Proteomes" id="UP001595886"/>
    </source>
</evidence>
<dbReference type="InterPro" id="IPR046494">
    <property type="entry name" value="DUF6587"/>
</dbReference>
<name>A0ABV9QXN6_9GAMM</name>
<evidence type="ECO:0000313" key="2">
    <source>
        <dbReference type="EMBL" id="MFC4821390.1"/>
    </source>
</evidence>
<comment type="caution">
    <text evidence="2">The sequence shown here is derived from an EMBL/GenBank/DDBJ whole genome shotgun (WGS) entry which is preliminary data.</text>
</comment>
<keyword evidence="1" id="KW-1133">Transmembrane helix</keyword>
<protein>
    <submittedName>
        <fullName evidence="2">DUF6587 family protein</fullName>
    </submittedName>
</protein>